<evidence type="ECO:0000313" key="3">
    <source>
        <dbReference type="Proteomes" id="UP000422108"/>
    </source>
</evidence>
<protein>
    <recommendedName>
        <fullName evidence="1">Trypsin-co-occurring domain-containing protein</fullName>
    </recommendedName>
</protein>
<sequence>MDRTKTEPMPVKLANGTTIKIEVTPQEGPGREDVAGLNDLSFKDFSETLKEIVSELKGALDKAKPDKATVKFGVEMAVESGALTTMIVKGAGKGILEITLEWDNKGK</sequence>
<evidence type="ECO:0000313" key="2">
    <source>
        <dbReference type="EMBL" id="BBO92731.1"/>
    </source>
</evidence>
<dbReference type="RefSeq" id="WP_155313441.1">
    <property type="nucleotide sequence ID" value="NZ_AP021879.1"/>
</dbReference>
<dbReference type="InterPro" id="IPR045794">
    <property type="entry name" value="Trypco1"/>
</dbReference>
<name>A0A5K8AJ87_9BACT</name>
<dbReference type="Proteomes" id="UP000422108">
    <property type="component" value="Chromosome"/>
</dbReference>
<keyword evidence="3" id="KW-1185">Reference proteome</keyword>
<organism evidence="2 3">
    <name type="scientific">Desulfosarcina ovata subsp. ovata</name>
    <dbReference type="NCBI Taxonomy" id="2752305"/>
    <lineage>
        <taxon>Bacteria</taxon>
        <taxon>Pseudomonadati</taxon>
        <taxon>Thermodesulfobacteriota</taxon>
        <taxon>Desulfobacteria</taxon>
        <taxon>Desulfobacterales</taxon>
        <taxon>Desulfosarcinaceae</taxon>
        <taxon>Desulfosarcina</taxon>
    </lineage>
</organism>
<dbReference type="AlphaFoldDB" id="A0A5K8AJ87"/>
<feature type="domain" description="Trypsin-co-occurring" evidence="1">
    <location>
        <begin position="12"/>
        <end position="103"/>
    </location>
</feature>
<evidence type="ECO:0000259" key="1">
    <source>
        <dbReference type="Pfam" id="PF19493"/>
    </source>
</evidence>
<gene>
    <name evidence="2" type="ORF">DSCOOX_59110</name>
</gene>
<proteinExistence type="predicted"/>
<dbReference type="NCBIfam" id="NF041216">
    <property type="entry name" value="CU044_2847_fam"/>
    <property type="match status" value="1"/>
</dbReference>
<reference evidence="2 3" key="1">
    <citation type="submission" date="2019-11" db="EMBL/GenBank/DDBJ databases">
        <title>Comparative genomics of hydrocarbon-degrading Desulfosarcina strains.</title>
        <authorList>
            <person name="Watanabe M."/>
            <person name="Kojima H."/>
            <person name="Fukui M."/>
        </authorList>
    </citation>
    <scope>NUCLEOTIDE SEQUENCE [LARGE SCALE GENOMIC DNA]</scope>
    <source>
        <strain evidence="3">oXyS1</strain>
    </source>
</reference>
<dbReference type="Pfam" id="PF19493">
    <property type="entry name" value="Trypco1"/>
    <property type="match status" value="1"/>
</dbReference>
<dbReference type="EMBL" id="AP021879">
    <property type="protein sequence ID" value="BBO92731.1"/>
    <property type="molecule type" value="Genomic_DNA"/>
</dbReference>
<accession>A0A5K8AJ87</accession>